<gene>
    <name evidence="3" type="primary">LOC107410424</name>
</gene>
<dbReference type="Proteomes" id="UP001652623">
    <property type="component" value="Chromosome 10"/>
</dbReference>
<keyword evidence="2" id="KW-1185">Reference proteome</keyword>
<dbReference type="PANTHER" id="PTHR33021">
    <property type="entry name" value="BLUE COPPER PROTEIN"/>
    <property type="match status" value="1"/>
</dbReference>
<dbReference type="GO" id="GO:0009055">
    <property type="term" value="F:electron transfer activity"/>
    <property type="evidence" value="ECO:0007669"/>
    <property type="project" value="InterPro"/>
</dbReference>
<proteinExistence type="predicted"/>
<dbReference type="InterPro" id="IPR039391">
    <property type="entry name" value="Phytocyanin-like"/>
</dbReference>
<evidence type="ECO:0000313" key="2">
    <source>
        <dbReference type="Proteomes" id="UP001652623"/>
    </source>
</evidence>
<dbReference type="Gene3D" id="2.60.40.420">
    <property type="entry name" value="Cupredoxins - blue copper proteins"/>
    <property type="match status" value="1"/>
</dbReference>
<organism evidence="2 3">
    <name type="scientific">Ziziphus jujuba</name>
    <name type="common">Chinese jujube</name>
    <name type="synonym">Ziziphus sativa</name>
    <dbReference type="NCBI Taxonomy" id="326968"/>
    <lineage>
        <taxon>Eukaryota</taxon>
        <taxon>Viridiplantae</taxon>
        <taxon>Streptophyta</taxon>
        <taxon>Embryophyta</taxon>
        <taxon>Tracheophyta</taxon>
        <taxon>Spermatophyta</taxon>
        <taxon>Magnoliopsida</taxon>
        <taxon>eudicotyledons</taxon>
        <taxon>Gunneridae</taxon>
        <taxon>Pentapetalae</taxon>
        <taxon>rosids</taxon>
        <taxon>fabids</taxon>
        <taxon>Rosales</taxon>
        <taxon>Rhamnaceae</taxon>
        <taxon>Paliureae</taxon>
        <taxon>Ziziphus</taxon>
    </lineage>
</organism>
<evidence type="ECO:0000313" key="3">
    <source>
        <dbReference type="RefSeq" id="XP_015873336.2"/>
    </source>
</evidence>
<evidence type="ECO:0000259" key="1">
    <source>
        <dbReference type="PROSITE" id="PS51485"/>
    </source>
</evidence>
<dbReference type="PROSITE" id="PS51485">
    <property type="entry name" value="PHYTOCYANIN"/>
    <property type="match status" value="1"/>
</dbReference>
<dbReference type="InterPro" id="IPR003245">
    <property type="entry name" value="Phytocyanin_dom"/>
</dbReference>
<sequence>MEVLRLTKMGVVWISTVSMMMVIMELGNGEELHYVGGGKTTWAPGINFSDWSSRQQFYKGDWLYFGFDKARYNVLEVNKTSYENCIDQGFIKNITKGGRDVFQLTETITYYFLSGNGYCFQGMKVSINVQDAPTNLPPSHPPKTASASSSSSCSSISHIITPLLLLFPTAFFPTFFS</sequence>
<reference evidence="3" key="1">
    <citation type="submission" date="2025-08" db="UniProtKB">
        <authorList>
            <consortium name="RefSeq"/>
        </authorList>
    </citation>
    <scope>IDENTIFICATION</scope>
    <source>
        <tissue evidence="3">Seedling</tissue>
    </source>
</reference>
<dbReference type="GeneID" id="107410424"/>
<dbReference type="InterPro" id="IPR008972">
    <property type="entry name" value="Cupredoxin"/>
</dbReference>
<dbReference type="RefSeq" id="XP_015873336.2">
    <property type="nucleotide sequence ID" value="XM_016017850.4"/>
</dbReference>
<accession>A0A6P3Z7T3</accession>
<feature type="domain" description="Phytocyanin" evidence="1">
    <location>
        <begin position="31"/>
        <end position="131"/>
    </location>
</feature>
<dbReference type="KEGG" id="zju:107410424"/>
<dbReference type="GO" id="GO:0005886">
    <property type="term" value="C:plasma membrane"/>
    <property type="evidence" value="ECO:0007669"/>
    <property type="project" value="TreeGrafter"/>
</dbReference>
<dbReference type="PANTHER" id="PTHR33021:SF262">
    <property type="entry name" value="EARLY NODULIN-LIKE PROTEIN 20"/>
    <property type="match status" value="1"/>
</dbReference>
<dbReference type="AlphaFoldDB" id="A0A6P3Z7T3"/>
<dbReference type="InParanoid" id="A0A6P3Z7T3"/>
<dbReference type="SUPFAM" id="SSF49503">
    <property type="entry name" value="Cupredoxins"/>
    <property type="match status" value="1"/>
</dbReference>
<dbReference type="Pfam" id="PF02298">
    <property type="entry name" value="Cu_bind_like"/>
    <property type="match status" value="1"/>
</dbReference>
<name>A0A6P3Z7T3_ZIZJJ</name>
<protein>
    <submittedName>
        <fullName evidence="3">Early nodulin-like protein 20</fullName>
    </submittedName>
</protein>